<accession>A0ACC3ZJC1</accession>
<name>A0ACC3ZJC1_COLTU</name>
<dbReference type="EMBL" id="VUJX02000001">
    <property type="protein sequence ID" value="KAL0944232.1"/>
    <property type="molecule type" value="Genomic_DNA"/>
</dbReference>
<evidence type="ECO:0000313" key="1">
    <source>
        <dbReference type="EMBL" id="KAL0944232.1"/>
    </source>
</evidence>
<organism evidence="1 2">
    <name type="scientific">Colletotrichum truncatum</name>
    <name type="common">Anthracnose fungus</name>
    <name type="synonym">Colletotrichum capsici</name>
    <dbReference type="NCBI Taxonomy" id="5467"/>
    <lineage>
        <taxon>Eukaryota</taxon>
        <taxon>Fungi</taxon>
        <taxon>Dikarya</taxon>
        <taxon>Ascomycota</taxon>
        <taxon>Pezizomycotina</taxon>
        <taxon>Sordariomycetes</taxon>
        <taxon>Hypocreomycetidae</taxon>
        <taxon>Glomerellales</taxon>
        <taxon>Glomerellaceae</taxon>
        <taxon>Colletotrichum</taxon>
        <taxon>Colletotrichum truncatum species complex</taxon>
    </lineage>
</organism>
<comment type="caution">
    <text evidence="1">The sequence shown here is derived from an EMBL/GenBank/DDBJ whole genome shotgun (WGS) entry which is preliminary data.</text>
</comment>
<gene>
    <name evidence="1" type="ORF">CTRU02_202119</name>
</gene>
<reference evidence="1 2" key="1">
    <citation type="journal article" date="2020" name="Phytopathology">
        <title>Genome Sequence Resources of Colletotrichum truncatum, C. plurivorum, C. musicola, and C. sojae: Four Species Pathogenic to Soybean (Glycine max).</title>
        <authorList>
            <person name="Rogerio F."/>
            <person name="Boufleur T.R."/>
            <person name="Ciampi-Guillardi M."/>
            <person name="Sukno S.A."/>
            <person name="Thon M.R."/>
            <person name="Massola Junior N.S."/>
            <person name="Baroncelli R."/>
        </authorList>
    </citation>
    <scope>NUCLEOTIDE SEQUENCE [LARGE SCALE GENOMIC DNA]</scope>
    <source>
        <strain evidence="1 2">CMES1059</strain>
    </source>
</reference>
<evidence type="ECO:0000313" key="2">
    <source>
        <dbReference type="Proteomes" id="UP000805649"/>
    </source>
</evidence>
<proteinExistence type="predicted"/>
<keyword evidence="1" id="KW-0238">DNA-binding</keyword>
<sequence length="573" mass="65718">MSMDPEADYPTDEGEIEGYSSHEIRPFHATEFSQSGLESRQADTSSDSEETVIRKSRPSQKRRAEGEAIEPILKRHKGHFNSKYLDLLNGDIVDAANQNAVSTADELPLSQIGLTIWTPFEKKLFFEALSKLGKDNLKGISDKIRSKSEVEVRQYITLLQDAIERREQEQERGLESLELAEYPAAVEISQPCCFALEEAADALSLRQERHEELVEQKRWGECWNITQELAKRIEGDHGLEKDPNFASNHGLAFTEVFRIKNFLQLPERMFMNAAYAENNWQYISEEPPTIRATAMQDFHSLLVSLTKKIVLTTLFMAESRIRAKRKVEPSTKGLVRRKDVEAAVASLGMKQDSNEFWVTSARRLRLEVWDEGPESPESTSQETDGEEQPMSYDEVEKALRQDLDITQLKHTEDTSQTRGTKVEDVEVIASESEQDEEAGSGHPDSDSSIPMNDAEHEVNEEAKEVLHYAAYDFPETHRTREALKHRIRNERAHEAYAEAEDAKASYETEMEMWRLLQRQPPESLVKPVSLNRSRRVMKNVEEIYDVGRQWRGMLTYHSEWEMLGASKLPTRKP</sequence>
<keyword evidence="2" id="KW-1185">Reference proteome</keyword>
<dbReference type="Proteomes" id="UP000805649">
    <property type="component" value="Unassembled WGS sequence"/>
</dbReference>
<protein>
    <submittedName>
        <fullName evidence="1">DNA-binding protein</fullName>
    </submittedName>
</protein>